<evidence type="ECO:0000256" key="2">
    <source>
        <dbReference type="ARBA" id="ARBA00022475"/>
    </source>
</evidence>
<evidence type="ECO:0000256" key="4">
    <source>
        <dbReference type="ARBA" id="ARBA00022989"/>
    </source>
</evidence>
<feature type="transmembrane region" description="Helical" evidence="6">
    <location>
        <begin position="423"/>
        <end position="443"/>
    </location>
</feature>
<keyword evidence="3 6" id="KW-0812">Transmembrane</keyword>
<evidence type="ECO:0000313" key="9">
    <source>
        <dbReference type="Proteomes" id="UP000095492"/>
    </source>
</evidence>
<dbReference type="InterPro" id="IPR002528">
    <property type="entry name" value="MATE_fam"/>
</dbReference>
<dbReference type="GO" id="GO:0015297">
    <property type="term" value="F:antiporter activity"/>
    <property type="evidence" value="ECO:0007669"/>
    <property type="project" value="InterPro"/>
</dbReference>
<evidence type="ECO:0000256" key="5">
    <source>
        <dbReference type="ARBA" id="ARBA00023136"/>
    </source>
</evidence>
<keyword evidence="4 6" id="KW-1133">Transmembrane helix</keyword>
<organism evidence="7 9">
    <name type="scientific">Eubacterium ramulus</name>
    <dbReference type="NCBI Taxonomy" id="39490"/>
    <lineage>
        <taxon>Bacteria</taxon>
        <taxon>Bacillati</taxon>
        <taxon>Bacillota</taxon>
        <taxon>Clostridia</taxon>
        <taxon>Eubacteriales</taxon>
        <taxon>Eubacteriaceae</taxon>
        <taxon>Eubacterium</taxon>
    </lineage>
</organism>
<evidence type="ECO:0000313" key="7">
    <source>
        <dbReference type="EMBL" id="CUM85205.1"/>
    </source>
</evidence>
<dbReference type="Proteomes" id="UP000431304">
    <property type="component" value="Unassembled WGS sequence"/>
</dbReference>
<dbReference type="Proteomes" id="UP000095492">
    <property type="component" value="Unassembled WGS sequence"/>
</dbReference>
<dbReference type="EMBL" id="WKRA01000001">
    <property type="protein sequence ID" value="MSD14567.1"/>
    <property type="molecule type" value="Genomic_DNA"/>
</dbReference>
<sequence length="453" mass="49751">MKSYANPMKQNFISGTLLLTLTGILSRIIGFYYKIFLSRRIGAEGLGIYQLIFPVFALIISVSAAGIQTAISRYCAQCRQKRQARAYLSVGLSGSLLLSASCVWIIWHYAPQIGLSLLEDVRTVPLLRIMTLSLPFACIHACINGYYYGRKKAVIPAISQILEQVIRVAGVWLVADIQMQRGQLVTPQIAVWGILFGELASSLYSVTMVCFFSERTENKKTVPNPSVPPSSIRLTKIAKDLCSMAVPLTCSRILLSLCQSAEALLIPIKLRDFGYANSDALSVYGILTGMVFSTIMFPCVLSNSLSVMLLPAIAEANSRKQYNLVQKAIRRTTQLCVILGLVCTSGFLLCGNWIGIHLFHNTLAGIYVRTLSWICPFLFLASTLCSILHGLGKATLTMLINLAGAAIRIIFVFAGIPRIGLSAYLWGMLASQILICALAFFCLHHAPEYVPEK</sequence>
<dbReference type="STRING" id="39490.ERS852448_00766"/>
<evidence type="ECO:0000256" key="3">
    <source>
        <dbReference type="ARBA" id="ARBA00022692"/>
    </source>
</evidence>
<feature type="transmembrane region" description="Helical" evidence="6">
    <location>
        <begin position="398"/>
        <end position="417"/>
    </location>
</feature>
<comment type="subcellular location">
    <subcellularLocation>
        <location evidence="1">Cell membrane</location>
        <topology evidence="1">Multi-pass membrane protein</topology>
    </subcellularLocation>
</comment>
<dbReference type="InterPro" id="IPR002797">
    <property type="entry name" value="Polysacc_synth"/>
</dbReference>
<dbReference type="InterPro" id="IPR024923">
    <property type="entry name" value="PG_synth_SpoVB"/>
</dbReference>
<feature type="transmembrane region" description="Helical" evidence="6">
    <location>
        <begin position="189"/>
        <end position="212"/>
    </location>
</feature>
<dbReference type="GO" id="GO:0005886">
    <property type="term" value="C:plasma membrane"/>
    <property type="evidence" value="ECO:0007669"/>
    <property type="project" value="UniProtKB-SubCell"/>
</dbReference>
<keyword evidence="5 6" id="KW-0472">Membrane</keyword>
<dbReference type="PANTHER" id="PTHR30250:SF24">
    <property type="entry name" value="STAGE V SPORULATION PROTEIN B"/>
    <property type="match status" value="1"/>
</dbReference>
<dbReference type="InterPro" id="IPR050833">
    <property type="entry name" value="Poly_Biosynth_Transport"/>
</dbReference>
<evidence type="ECO:0000256" key="1">
    <source>
        <dbReference type="ARBA" id="ARBA00004651"/>
    </source>
</evidence>
<dbReference type="GO" id="GO:0042910">
    <property type="term" value="F:xenobiotic transmembrane transporter activity"/>
    <property type="evidence" value="ECO:0007669"/>
    <property type="project" value="InterPro"/>
</dbReference>
<keyword evidence="7" id="KW-0132">Cell division</keyword>
<keyword evidence="7" id="KW-0131">Cell cycle</keyword>
<feature type="transmembrane region" description="Helical" evidence="6">
    <location>
        <begin position="12"/>
        <end position="35"/>
    </location>
</feature>
<protein>
    <submittedName>
        <fullName evidence="8">Oligosaccharide flippase family protein</fullName>
    </submittedName>
    <submittedName>
        <fullName evidence="7">Probable cell division protein ytgP</fullName>
    </submittedName>
</protein>
<name>A0A173S5N8_EUBRA</name>
<feature type="transmembrane region" description="Helical" evidence="6">
    <location>
        <begin position="371"/>
        <end position="391"/>
    </location>
</feature>
<dbReference type="EMBL" id="CYYA01000004">
    <property type="protein sequence ID" value="CUM85205.1"/>
    <property type="molecule type" value="Genomic_DNA"/>
</dbReference>
<feature type="transmembrane region" description="Helical" evidence="6">
    <location>
        <begin position="47"/>
        <end position="67"/>
    </location>
</feature>
<reference evidence="8 10" key="2">
    <citation type="journal article" date="2019" name="Nat. Med.">
        <title>A library of human gut bacterial isolates paired with longitudinal multiomics data enables mechanistic microbiome research.</title>
        <authorList>
            <person name="Poyet M."/>
            <person name="Groussin M."/>
            <person name="Gibbons S.M."/>
            <person name="Avila-Pacheco J."/>
            <person name="Jiang X."/>
            <person name="Kearney S.M."/>
            <person name="Perrotta A.R."/>
            <person name="Berdy B."/>
            <person name="Zhao S."/>
            <person name="Lieberman T.D."/>
            <person name="Swanson P.K."/>
            <person name="Smith M."/>
            <person name="Roesemann S."/>
            <person name="Alexander J.E."/>
            <person name="Rich S.A."/>
            <person name="Livny J."/>
            <person name="Vlamakis H."/>
            <person name="Clish C."/>
            <person name="Bullock K."/>
            <person name="Deik A."/>
            <person name="Scott J."/>
            <person name="Pierce K.A."/>
            <person name="Xavier R.J."/>
            <person name="Alm E.J."/>
        </authorList>
    </citation>
    <scope>NUCLEOTIDE SEQUENCE [LARGE SCALE GENOMIC DNA]</scope>
    <source>
        <strain evidence="8 10">BIOML-A3</strain>
    </source>
</reference>
<dbReference type="AlphaFoldDB" id="A0A173S5N8"/>
<reference evidence="7 9" key="1">
    <citation type="submission" date="2015-09" db="EMBL/GenBank/DDBJ databases">
        <authorList>
            <consortium name="Pathogen Informatics"/>
        </authorList>
    </citation>
    <scope>NUCLEOTIDE SEQUENCE [LARGE SCALE GENOMIC DNA]</scope>
    <source>
        <strain evidence="7 9">2789STDY5608891</strain>
    </source>
</reference>
<keyword evidence="2" id="KW-1003">Cell membrane</keyword>
<feature type="transmembrane region" description="Helical" evidence="6">
    <location>
        <begin position="286"/>
        <end position="314"/>
    </location>
</feature>
<dbReference type="GO" id="GO:0051301">
    <property type="term" value="P:cell division"/>
    <property type="evidence" value="ECO:0007669"/>
    <property type="project" value="UniProtKB-KW"/>
</dbReference>
<feature type="transmembrane region" description="Helical" evidence="6">
    <location>
        <begin position="87"/>
        <end position="107"/>
    </location>
</feature>
<gene>
    <name evidence="7" type="primary">ytgP_1</name>
    <name evidence="7" type="ORF">ERS852448_00766</name>
    <name evidence="8" type="ORF">GKE72_00430</name>
</gene>
<feature type="transmembrane region" description="Helical" evidence="6">
    <location>
        <begin position="127"/>
        <end position="147"/>
    </location>
</feature>
<evidence type="ECO:0000313" key="8">
    <source>
        <dbReference type="EMBL" id="MSD14567.1"/>
    </source>
</evidence>
<accession>A0A173S5N8</accession>
<dbReference type="Pfam" id="PF01943">
    <property type="entry name" value="Polysacc_synt"/>
    <property type="match status" value="1"/>
</dbReference>
<evidence type="ECO:0000256" key="6">
    <source>
        <dbReference type="SAM" id="Phobius"/>
    </source>
</evidence>
<dbReference type="Pfam" id="PF01554">
    <property type="entry name" value="MatE"/>
    <property type="match status" value="1"/>
</dbReference>
<dbReference type="PANTHER" id="PTHR30250">
    <property type="entry name" value="PST FAMILY PREDICTED COLANIC ACID TRANSPORTER"/>
    <property type="match status" value="1"/>
</dbReference>
<dbReference type="OrthoDB" id="9775950at2"/>
<dbReference type="GeneID" id="97391391"/>
<dbReference type="PIRSF" id="PIRSF038958">
    <property type="entry name" value="PG_synth_SpoVB"/>
    <property type="match status" value="1"/>
</dbReference>
<proteinExistence type="predicted"/>
<feature type="transmembrane region" description="Helical" evidence="6">
    <location>
        <begin position="335"/>
        <end position="359"/>
    </location>
</feature>
<dbReference type="CDD" id="cd13124">
    <property type="entry name" value="MATE_SpoVB_like"/>
    <property type="match status" value="1"/>
</dbReference>
<evidence type="ECO:0000313" key="10">
    <source>
        <dbReference type="Proteomes" id="UP000431304"/>
    </source>
</evidence>
<dbReference type="RefSeq" id="WP_055289497.1">
    <property type="nucleotide sequence ID" value="NZ_CP173382.1"/>
</dbReference>